<name>A0A0D6GPS9_CORDP</name>
<comment type="caution">
    <text evidence="1">The sequence shown here is derived from an EMBL/GenBank/DDBJ whole genome shotgun (WGS) entry which is preliminary data.</text>
</comment>
<dbReference type="KEGG" id="cdip:ERS451417_01722"/>
<dbReference type="Proteomes" id="UP000480222">
    <property type="component" value="Unassembled WGS sequence"/>
</dbReference>
<sequence>MDFTSWGNRRKNHIDLFDDHDNTIATFPIDIHAEQTVDVDGVAWTLSSDKKILRAAIAGGEEFVADAGEKGFARSKRIEISLGDRNVRAINENRNDWVYVDSDPEETKIGQFSGGNSGVRKSYTEFEKDSGLNLQQKVFLSAVTRTELEAKLSSFTLGLFFFILLLMPAVVWALL</sequence>
<accession>A0A0D6GPS9</accession>
<evidence type="ECO:0000313" key="2">
    <source>
        <dbReference type="Proteomes" id="UP000480222"/>
    </source>
</evidence>
<dbReference type="GeneID" id="29421630"/>
<gene>
    <name evidence="1" type="ORF">CIP107547_01919</name>
</gene>
<protein>
    <submittedName>
        <fullName evidence="1">Uncharacterized protein</fullName>
    </submittedName>
</protein>
<proteinExistence type="predicted"/>
<dbReference type="EMBL" id="CADDAV010000022">
    <property type="protein sequence ID" value="CAB0614225.1"/>
    <property type="molecule type" value="Genomic_DNA"/>
</dbReference>
<dbReference type="RefSeq" id="WP_014319222.1">
    <property type="nucleotide sequence ID" value="NZ_CP040520.1"/>
</dbReference>
<evidence type="ECO:0000313" key="1">
    <source>
        <dbReference type="EMBL" id="CAB0614225.1"/>
    </source>
</evidence>
<organism evidence="1 2">
    <name type="scientific">Corynebacterium diphtheriae</name>
    <dbReference type="NCBI Taxonomy" id="1717"/>
    <lineage>
        <taxon>Bacteria</taxon>
        <taxon>Bacillati</taxon>
        <taxon>Actinomycetota</taxon>
        <taxon>Actinomycetes</taxon>
        <taxon>Mycobacteriales</taxon>
        <taxon>Corynebacteriaceae</taxon>
        <taxon>Corynebacterium</taxon>
    </lineage>
</organism>
<dbReference type="AlphaFoldDB" id="A0A0D6GPS9"/>
<reference evidence="1 2" key="1">
    <citation type="submission" date="2020-02" db="EMBL/GenBank/DDBJ databases">
        <authorList>
            <person name="Brisse S."/>
        </authorList>
    </citation>
    <scope>NUCLEOTIDE SEQUENCE [LARGE SCALE GENOMIC DNA]</scope>
    <source>
        <strain evidence="1">CIP107547</strain>
    </source>
</reference>